<evidence type="ECO:0000313" key="2">
    <source>
        <dbReference type="EMBL" id="CAK9327792.1"/>
    </source>
</evidence>
<keyword evidence="3" id="KW-1185">Reference proteome</keyword>
<keyword evidence="1" id="KW-0812">Transmembrane</keyword>
<dbReference type="Proteomes" id="UP001642487">
    <property type="component" value="Chromosome 8"/>
</dbReference>
<proteinExistence type="predicted"/>
<evidence type="ECO:0000256" key="1">
    <source>
        <dbReference type="SAM" id="Phobius"/>
    </source>
</evidence>
<keyword evidence="1" id="KW-1133">Transmembrane helix</keyword>
<reference evidence="2 3" key="1">
    <citation type="submission" date="2024-03" db="EMBL/GenBank/DDBJ databases">
        <authorList>
            <person name="Gkanogiannis A."/>
            <person name="Becerra Lopez-Lavalle L."/>
        </authorList>
    </citation>
    <scope>NUCLEOTIDE SEQUENCE [LARGE SCALE GENOMIC DNA]</scope>
</reference>
<accession>A0ABP0Z6Q3</accession>
<dbReference type="EMBL" id="OZ021742">
    <property type="protein sequence ID" value="CAK9327792.1"/>
    <property type="molecule type" value="Genomic_DNA"/>
</dbReference>
<gene>
    <name evidence="2" type="ORF">CITCOLO1_LOCUS20181</name>
</gene>
<protein>
    <submittedName>
        <fullName evidence="2">Uncharacterized protein</fullName>
    </submittedName>
</protein>
<organism evidence="2 3">
    <name type="scientific">Citrullus colocynthis</name>
    <name type="common">colocynth</name>
    <dbReference type="NCBI Taxonomy" id="252529"/>
    <lineage>
        <taxon>Eukaryota</taxon>
        <taxon>Viridiplantae</taxon>
        <taxon>Streptophyta</taxon>
        <taxon>Embryophyta</taxon>
        <taxon>Tracheophyta</taxon>
        <taxon>Spermatophyta</taxon>
        <taxon>Magnoliopsida</taxon>
        <taxon>eudicotyledons</taxon>
        <taxon>Gunneridae</taxon>
        <taxon>Pentapetalae</taxon>
        <taxon>rosids</taxon>
        <taxon>fabids</taxon>
        <taxon>Cucurbitales</taxon>
        <taxon>Cucurbitaceae</taxon>
        <taxon>Benincaseae</taxon>
        <taxon>Citrullus</taxon>
    </lineage>
</organism>
<evidence type="ECO:0000313" key="3">
    <source>
        <dbReference type="Proteomes" id="UP001642487"/>
    </source>
</evidence>
<name>A0ABP0Z6Q3_9ROSI</name>
<sequence>MGFASTIASPATANTKQECSVQCVSIRWSVRVFKRSACFLSDFQPPWSAVVSSTHSCKSDAFRFLSTDHPNCSSNAYSLNLGRNQRCHIHIGRGFSEESLSSNKGLCGVPSLPTCPIFWENGRLSKTGKIAIGVSSTFLFCALLAVIYICCIRRRRNDYDFGLPSELMSLAAKRNRYQRQKSLMLLEMESQHAKGLSPFTPLN</sequence>
<feature type="transmembrane region" description="Helical" evidence="1">
    <location>
        <begin position="130"/>
        <end position="151"/>
    </location>
</feature>
<keyword evidence="1" id="KW-0472">Membrane</keyword>